<organism evidence="2 3">
    <name type="scientific">Sphaerochaeta globosa (strain ATCC BAA-1886 / DSM 22777 / Buddy)</name>
    <name type="common">Spirochaeta sp. (strain Buddy)</name>
    <dbReference type="NCBI Taxonomy" id="158189"/>
    <lineage>
        <taxon>Bacteria</taxon>
        <taxon>Pseudomonadati</taxon>
        <taxon>Spirochaetota</taxon>
        <taxon>Spirochaetia</taxon>
        <taxon>Spirochaetales</taxon>
        <taxon>Sphaerochaetaceae</taxon>
        <taxon>Sphaerochaeta</taxon>
    </lineage>
</organism>
<name>F0RZU0_SPHGB</name>
<proteinExistence type="predicted"/>
<dbReference type="EMBL" id="CP002541">
    <property type="protein sequence ID" value="ADY14841.1"/>
    <property type="molecule type" value="Genomic_DNA"/>
</dbReference>
<accession>F0RZU0</accession>
<keyword evidence="1" id="KW-0732">Signal</keyword>
<evidence type="ECO:0000313" key="3">
    <source>
        <dbReference type="Proteomes" id="UP000008466"/>
    </source>
</evidence>
<keyword evidence="3" id="KW-1185">Reference proteome</keyword>
<evidence type="ECO:0000313" key="2">
    <source>
        <dbReference type="EMBL" id="ADY14841.1"/>
    </source>
</evidence>
<reference evidence="3" key="1">
    <citation type="submission" date="2011-02" db="EMBL/GenBank/DDBJ databases">
        <title>Complete sequence of Spirochaeta sp. Buddy.</title>
        <authorList>
            <person name="Lucas S."/>
            <person name="Copeland A."/>
            <person name="Lapidus A."/>
            <person name="Cheng J.-F."/>
            <person name="Goodwin L."/>
            <person name="Pitluck S."/>
            <person name="Zeytun A."/>
            <person name="Detter J.C."/>
            <person name="Han C."/>
            <person name="Tapia R."/>
            <person name="Land M."/>
            <person name="Hauser L."/>
            <person name="Kyrpides N."/>
            <person name="Ivanova N."/>
            <person name="Mikhailova N."/>
            <person name="Pagani I."/>
            <person name="Ritalahti K.M."/>
            <person name="Loeffler F.E."/>
            <person name="Woyke T."/>
        </authorList>
    </citation>
    <scope>NUCLEOTIDE SEQUENCE [LARGE SCALE GENOMIC DNA]</scope>
    <source>
        <strain evidence="3">ATCC BAA-1886 / DSM 22777 / Buddy</strain>
    </source>
</reference>
<feature type="signal peptide" evidence="1">
    <location>
        <begin position="1"/>
        <end position="23"/>
    </location>
</feature>
<evidence type="ECO:0000256" key="1">
    <source>
        <dbReference type="SAM" id="SignalP"/>
    </source>
</evidence>
<evidence type="ECO:0008006" key="4">
    <source>
        <dbReference type="Google" id="ProtNLM"/>
    </source>
</evidence>
<dbReference type="Proteomes" id="UP000008466">
    <property type="component" value="Chromosome"/>
</dbReference>
<dbReference type="STRING" id="158189.SpiBuddy_3035"/>
<dbReference type="Gene3D" id="2.70.70.10">
    <property type="entry name" value="Glucose Permease (Domain IIA)"/>
    <property type="match status" value="1"/>
</dbReference>
<feature type="chain" id="PRO_5003259912" description="Peptidase M23 domain-containing protein" evidence="1">
    <location>
        <begin position="24"/>
        <end position="403"/>
    </location>
</feature>
<protein>
    <recommendedName>
        <fullName evidence="4">Peptidase M23 domain-containing protein</fullName>
    </recommendedName>
</protein>
<dbReference type="RefSeq" id="WP_013608684.1">
    <property type="nucleotide sequence ID" value="NC_015152.1"/>
</dbReference>
<dbReference type="AlphaFoldDB" id="F0RZU0"/>
<dbReference type="InterPro" id="IPR011055">
    <property type="entry name" value="Dup_hybrid_motif"/>
</dbReference>
<gene>
    <name evidence="2" type="ordered locus">SpiBuddy_3035</name>
</gene>
<dbReference type="KEGG" id="sbu:SpiBuddy_3035"/>
<dbReference type="HOGENOM" id="CLU_703226_0_0_12"/>
<dbReference type="OrthoDB" id="5580590at2"/>
<sequence length="403" mass="44689">MKSTFVMATAIAFCLLLSPFSCKGEPEVWTIGPDPADSWFDKNLPEATGSPVFTVLPISEQDLQKIYPLGMIGSHTFPTDHIYLAHTASTPVSVYAPSAGRILYIEQPEESSSDYNDNSIRVAISKDFTYVLGHIMADDSLYVGQEIQAGQLLGTTVSGSSLDLLVLDRAKGNLLENEKYPMTMPFAQNPIEYFTSQLQQCMTALRIPPVPNFADLTVNSQSAHDPSLDVEHAQSFEHDATRDIPTEFMIHYQSLSPTYTADSASFEYDLQGKLQGNWFIPGNTAGQWDEGIAFVYDPWYPTQMRISCNFGVDGDTYGRYAVHPSLQSGLISFSEISAGQTATYVLYAIDQVNWHGVPIAVDTNKKGLVKILMVDERTIKVEFFSDTSDTNPSFSSAARFYYR</sequence>